<evidence type="ECO:0000313" key="3">
    <source>
        <dbReference type="Proteomes" id="UP001283361"/>
    </source>
</evidence>
<dbReference type="AlphaFoldDB" id="A0AAE1B4R0"/>
<comment type="caution">
    <text evidence="2">The sequence shown here is derived from an EMBL/GenBank/DDBJ whole genome shotgun (WGS) entry which is preliminary data.</text>
</comment>
<dbReference type="EMBL" id="JAWDGP010000619">
    <property type="protein sequence ID" value="KAK3798906.1"/>
    <property type="molecule type" value="Genomic_DNA"/>
</dbReference>
<evidence type="ECO:0000256" key="1">
    <source>
        <dbReference type="SAM" id="MobiDB-lite"/>
    </source>
</evidence>
<organism evidence="2 3">
    <name type="scientific">Elysia crispata</name>
    <name type="common">lettuce slug</name>
    <dbReference type="NCBI Taxonomy" id="231223"/>
    <lineage>
        <taxon>Eukaryota</taxon>
        <taxon>Metazoa</taxon>
        <taxon>Spiralia</taxon>
        <taxon>Lophotrochozoa</taxon>
        <taxon>Mollusca</taxon>
        <taxon>Gastropoda</taxon>
        <taxon>Heterobranchia</taxon>
        <taxon>Euthyneura</taxon>
        <taxon>Panpulmonata</taxon>
        <taxon>Sacoglossa</taxon>
        <taxon>Placobranchoidea</taxon>
        <taxon>Plakobranchidae</taxon>
        <taxon>Elysia</taxon>
    </lineage>
</organism>
<name>A0AAE1B4R0_9GAST</name>
<feature type="region of interest" description="Disordered" evidence="1">
    <location>
        <begin position="1"/>
        <end position="31"/>
    </location>
</feature>
<sequence length="99" mass="10798">MSKPIQTRGNASRHKGRSSTYNLPRDHDEAVEPVPGLSQVCVLSPDPHGHHLDEHLDGEEGEDKMVEALQQPAPDCGTHLVAARLVHAEGHAVQDDYAH</sequence>
<proteinExistence type="predicted"/>
<reference evidence="2" key="1">
    <citation type="journal article" date="2023" name="G3 (Bethesda)">
        <title>A reference genome for the long-term kleptoplast-retaining sea slug Elysia crispata morphotype clarki.</title>
        <authorList>
            <person name="Eastman K.E."/>
            <person name="Pendleton A.L."/>
            <person name="Shaikh M.A."/>
            <person name="Suttiyut T."/>
            <person name="Ogas R."/>
            <person name="Tomko P."/>
            <person name="Gavelis G."/>
            <person name="Widhalm J.R."/>
            <person name="Wisecaver J.H."/>
        </authorList>
    </citation>
    <scope>NUCLEOTIDE SEQUENCE</scope>
    <source>
        <strain evidence="2">ECLA1</strain>
    </source>
</reference>
<accession>A0AAE1B4R0</accession>
<gene>
    <name evidence="2" type="ORF">RRG08_050285</name>
</gene>
<protein>
    <submittedName>
        <fullName evidence="2">Uncharacterized protein</fullName>
    </submittedName>
</protein>
<keyword evidence="3" id="KW-1185">Reference proteome</keyword>
<dbReference type="Proteomes" id="UP001283361">
    <property type="component" value="Unassembled WGS sequence"/>
</dbReference>
<feature type="compositionally biased region" description="Polar residues" evidence="1">
    <location>
        <begin position="1"/>
        <end position="10"/>
    </location>
</feature>
<evidence type="ECO:0000313" key="2">
    <source>
        <dbReference type="EMBL" id="KAK3798906.1"/>
    </source>
</evidence>